<dbReference type="EMBL" id="BMEY01000012">
    <property type="protein sequence ID" value="GGA80639.1"/>
    <property type="molecule type" value="Genomic_DNA"/>
</dbReference>
<comment type="subcellular location">
    <subcellularLocation>
        <location evidence="1">Endomembrane system</location>
        <topology evidence="1">Multi-pass membrane protein</topology>
    </subcellularLocation>
</comment>
<feature type="domain" description="EamA" evidence="4">
    <location>
        <begin position="151"/>
        <end position="282"/>
    </location>
</feature>
<comment type="caution">
    <text evidence="5">The sequence shown here is derived from an EMBL/GenBank/DDBJ whole genome shotgun (WGS) entry which is preliminary data.</text>
</comment>
<feature type="transmembrane region" description="Helical" evidence="3">
    <location>
        <begin position="181"/>
        <end position="199"/>
    </location>
</feature>
<feature type="transmembrane region" description="Helical" evidence="3">
    <location>
        <begin position="94"/>
        <end position="112"/>
    </location>
</feature>
<feature type="transmembrane region" description="Helical" evidence="3">
    <location>
        <begin position="152"/>
        <end position="169"/>
    </location>
</feature>
<evidence type="ECO:0000259" key="4">
    <source>
        <dbReference type="Pfam" id="PF00892"/>
    </source>
</evidence>
<reference evidence="5" key="1">
    <citation type="journal article" date="2014" name="Int. J. Syst. Evol. Microbiol.">
        <title>Complete genome sequence of Corynebacterium casei LMG S-19264T (=DSM 44701T), isolated from a smear-ripened cheese.</title>
        <authorList>
            <consortium name="US DOE Joint Genome Institute (JGI-PGF)"/>
            <person name="Walter F."/>
            <person name="Albersmeier A."/>
            <person name="Kalinowski J."/>
            <person name="Ruckert C."/>
        </authorList>
    </citation>
    <scope>NUCLEOTIDE SEQUENCE</scope>
    <source>
        <strain evidence="5">CGMCC 1.12408</strain>
    </source>
</reference>
<feature type="transmembrane region" description="Helical" evidence="3">
    <location>
        <begin position="124"/>
        <end position="146"/>
    </location>
</feature>
<dbReference type="InterPro" id="IPR037185">
    <property type="entry name" value="EmrE-like"/>
</dbReference>
<keyword evidence="3" id="KW-0472">Membrane</keyword>
<comment type="similarity">
    <text evidence="2">Belongs to the EamA transporter family.</text>
</comment>
<dbReference type="PANTHER" id="PTHR22911">
    <property type="entry name" value="ACYL-MALONYL CONDENSING ENZYME-RELATED"/>
    <property type="match status" value="1"/>
</dbReference>
<dbReference type="GO" id="GO:0016020">
    <property type="term" value="C:membrane"/>
    <property type="evidence" value="ECO:0007669"/>
    <property type="project" value="InterPro"/>
</dbReference>
<keyword evidence="3" id="KW-0812">Transmembrane</keyword>
<accession>A0A916S2Q6</accession>
<dbReference type="Pfam" id="PF00892">
    <property type="entry name" value="EamA"/>
    <property type="match status" value="2"/>
</dbReference>
<feature type="transmembrane region" description="Helical" evidence="3">
    <location>
        <begin position="242"/>
        <end position="261"/>
    </location>
</feature>
<proteinExistence type="inferred from homology"/>
<feature type="transmembrane region" description="Helical" evidence="3">
    <location>
        <begin position="31"/>
        <end position="50"/>
    </location>
</feature>
<keyword evidence="6" id="KW-1185">Reference proteome</keyword>
<dbReference type="InterPro" id="IPR000620">
    <property type="entry name" value="EamA_dom"/>
</dbReference>
<keyword evidence="3" id="KW-1133">Transmembrane helix</keyword>
<organism evidence="5 6">
    <name type="scientific">Ornithinibacillus halotolerans</name>
    <dbReference type="NCBI Taxonomy" id="1274357"/>
    <lineage>
        <taxon>Bacteria</taxon>
        <taxon>Bacillati</taxon>
        <taxon>Bacillota</taxon>
        <taxon>Bacilli</taxon>
        <taxon>Bacillales</taxon>
        <taxon>Bacillaceae</taxon>
        <taxon>Ornithinibacillus</taxon>
    </lineage>
</organism>
<reference evidence="5" key="2">
    <citation type="submission" date="2020-09" db="EMBL/GenBank/DDBJ databases">
        <authorList>
            <person name="Sun Q."/>
            <person name="Zhou Y."/>
        </authorList>
    </citation>
    <scope>NUCLEOTIDE SEQUENCE</scope>
    <source>
        <strain evidence="5">CGMCC 1.12408</strain>
    </source>
</reference>
<evidence type="ECO:0000256" key="2">
    <source>
        <dbReference type="ARBA" id="ARBA00007362"/>
    </source>
</evidence>
<protein>
    <submittedName>
        <fullName evidence="5">Transporter</fullName>
    </submittedName>
</protein>
<evidence type="ECO:0000313" key="6">
    <source>
        <dbReference type="Proteomes" id="UP000613512"/>
    </source>
</evidence>
<evidence type="ECO:0000256" key="3">
    <source>
        <dbReference type="SAM" id="Phobius"/>
    </source>
</evidence>
<dbReference type="SUPFAM" id="SSF103481">
    <property type="entry name" value="Multidrug resistance efflux transporter EmrE"/>
    <property type="match status" value="2"/>
</dbReference>
<feature type="transmembrane region" description="Helical" evidence="3">
    <location>
        <begin position="7"/>
        <end position="25"/>
    </location>
</feature>
<feature type="transmembrane region" description="Helical" evidence="3">
    <location>
        <begin position="211"/>
        <end position="230"/>
    </location>
</feature>
<sequence length="298" mass="32590">MGAKATFILVMLIFGSLGLFVKNIDLSSSEIALFRGAIGSVFLIGASFFIKQKVNLKLISKRNLILLVLSGAAMGFNWIFLFEAYRYTTIPNATLSYYFAPIFVMVLAPFLLKENWTIKKAISIALAFIGLFLVVQPGGLILGDAYNHPVGIGYGLVAAALYASVILINKFIRNLADFETTILQLTIATIVMFPYVFMTEEMNYSSLGMKSILLIAIFGIVHTGIAYLLYFSSMKKLKGQTIAVLSYIDPISAVAMAAIFLNENMGALQIVGGVFILGSTMMSELKFKKRQSELGNAS</sequence>
<evidence type="ECO:0000313" key="5">
    <source>
        <dbReference type="EMBL" id="GGA80639.1"/>
    </source>
</evidence>
<feature type="transmembrane region" description="Helical" evidence="3">
    <location>
        <begin position="62"/>
        <end position="82"/>
    </location>
</feature>
<feature type="transmembrane region" description="Helical" evidence="3">
    <location>
        <begin position="267"/>
        <end position="285"/>
    </location>
</feature>
<dbReference type="PANTHER" id="PTHR22911:SF102">
    <property type="entry name" value="MEMBRANE PROTEIN"/>
    <property type="match status" value="1"/>
</dbReference>
<evidence type="ECO:0000256" key="1">
    <source>
        <dbReference type="ARBA" id="ARBA00004127"/>
    </source>
</evidence>
<dbReference type="Proteomes" id="UP000613512">
    <property type="component" value="Unassembled WGS sequence"/>
</dbReference>
<gene>
    <name evidence="5" type="ORF">GCM10008025_25060</name>
</gene>
<dbReference type="RefSeq" id="WP_188385004.1">
    <property type="nucleotide sequence ID" value="NZ_BMEY01000012.1"/>
</dbReference>
<dbReference type="AlphaFoldDB" id="A0A916S2Q6"/>
<name>A0A916S2Q6_9BACI</name>
<feature type="domain" description="EamA" evidence="4">
    <location>
        <begin position="7"/>
        <end position="135"/>
    </location>
</feature>